<sequence>MDELVRPASSGSSPSPASFFSTACQHQGLQFVSCDDLQRWLGDDNWLDAEPSDGVTRGDEGSRLPGIDDLCGEPPAPALRRRGRKPGPRSDGPALTHVEAERQRRDILNRRFCELRAAVPIVSRMDKASLLSDAATYIAQLRDRVKQLEAETKRAATSAAAAAVAPMAATYSLGVQEKLEVRMVGREAAALLLTTTPSQRHAPARFMLALRSLNLPVQHACVCLVGGMTVQDAVVDVPAALRDERGLHAALLYMLQQTAG</sequence>
<accession>A0A1E5W622</accession>
<dbReference type="SUPFAM" id="SSF47459">
    <property type="entry name" value="HLH, helix-loop-helix DNA-binding domain"/>
    <property type="match status" value="1"/>
</dbReference>
<evidence type="ECO:0000256" key="2">
    <source>
        <dbReference type="ARBA" id="ARBA00023015"/>
    </source>
</evidence>
<evidence type="ECO:0000256" key="5">
    <source>
        <dbReference type="SAM" id="Coils"/>
    </source>
</evidence>
<dbReference type="GO" id="GO:0005634">
    <property type="term" value="C:nucleus"/>
    <property type="evidence" value="ECO:0007669"/>
    <property type="project" value="UniProtKB-SubCell"/>
</dbReference>
<reference evidence="8 9" key="1">
    <citation type="submission" date="2016-09" db="EMBL/GenBank/DDBJ databases">
        <title>The draft genome of Dichanthelium oligosanthes: A C3 panicoid grass species.</title>
        <authorList>
            <person name="Studer A.J."/>
            <person name="Schnable J.C."/>
            <person name="Brutnell T.P."/>
        </authorList>
    </citation>
    <scope>NUCLEOTIDE SEQUENCE [LARGE SCALE GENOMIC DNA]</scope>
    <source>
        <strain evidence="9">cv. Kellogg 1175</strain>
        <tissue evidence="8">Leaf</tissue>
    </source>
</reference>
<organism evidence="8 9">
    <name type="scientific">Dichanthelium oligosanthes</name>
    <dbReference type="NCBI Taxonomy" id="888268"/>
    <lineage>
        <taxon>Eukaryota</taxon>
        <taxon>Viridiplantae</taxon>
        <taxon>Streptophyta</taxon>
        <taxon>Embryophyta</taxon>
        <taxon>Tracheophyta</taxon>
        <taxon>Spermatophyta</taxon>
        <taxon>Magnoliopsida</taxon>
        <taxon>Liliopsida</taxon>
        <taxon>Poales</taxon>
        <taxon>Poaceae</taxon>
        <taxon>PACMAD clade</taxon>
        <taxon>Panicoideae</taxon>
        <taxon>Panicodae</taxon>
        <taxon>Paniceae</taxon>
        <taxon>Dichantheliinae</taxon>
        <taxon>Dichanthelium</taxon>
    </lineage>
</organism>
<dbReference type="GO" id="GO:0000976">
    <property type="term" value="F:transcription cis-regulatory region binding"/>
    <property type="evidence" value="ECO:0007669"/>
    <property type="project" value="TreeGrafter"/>
</dbReference>
<evidence type="ECO:0000256" key="6">
    <source>
        <dbReference type="SAM" id="MobiDB-lite"/>
    </source>
</evidence>
<dbReference type="SMART" id="SM00353">
    <property type="entry name" value="HLH"/>
    <property type="match status" value="1"/>
</dbReference>
<dbReference type="STRING" id="888268.A0A1E5W622"/>
<gene>
    <name evidence="8" type="ORF">BAE44_0006098</name>
</gene>
<protein>
    <recommendedName>
        <fullName evidence="4">Transcription factor</fullName>
        <shortName evidence="4">bHLH transcription factor</shortName>
    </recommendedName>
    <alternativeName>
        <fullName evidence="4">Basic helix-loop-helix protein</fullName>
    </alternativeName>
</protein>
<dbReference type="GO" id="GO:0003700">
    <property type="term" value="F:DNA-binding transcription factor activity"/>
    <property type="evidence" value="ECO:0007669"/>
    <property type="project" value="InterPro"/>
</dbReference>
<evidence type="ECO:0000259" key="7">
    <source>
        <dbReference type="PROSITE" id="PS50888"/>
    </source>
</evidence>
<feature type="region of interest" description="Disordered" evidence="6">
    <location>
        <begin position="49"/>
        <end position="99"/>
    </location>
</feature>
<dbReference type="AlphaFoldDB" id="A0A1E5W622"/>
<comment type="similarity">
    <text evidence="1">Belongs to the bHLH protein family.</text>
</comment>
<evidence type="ECO:0000256" key="4">
    <source>
        <dbReference type="RuleBase" id="RU369104"/>
    </source>
</evidence>
<name>A0A1E5W622_9POAL</name>
<keyword evidence="9" id="KW-1185">Reference proteome</keyword>
<dbReference type="InterPro" id="IPR036638">
    <property type="entry name" value="HLH_DNA-bd_sf"/>
</dbReference>
<keyword evidence="4" id="KW-0539">Nucleus</keyword>
<dbReference type="PANTHER" id="PTHR11514">
    <property type="entry name" value="MYC"/>
    <property type="match status" value="1"/>
</dbReference>
<comment type="subcellular location">
    <subcellularLocation>
        <location evidence="4">Nucleus</location>
    </subcellularLocation>
</comment>
<comment type="caution">
    <text evidence="8">The sequence shown here is derived from an EMBL/GenBank/DDBJ whole genome shotgun (WGS) entry which is preliminary data.</text>
</comment>
<proteinExistence type="inferred from homology"/>
<keyword evidence="2 4" id="KW-0805">Transcription regulation</keyword>
<dbReference type="InterPro" id="IPR011598">
    <property type="entry name" value="bHLH_dom"/>
</dbReference>
<feature type="coiled-coil region" evidence="5">
    <location>
        <begin position="131"/>
        <end position="158"/>
    </location>
</feature>
<dbReference type="EMBL" id="LWDX02020233">
    <property type="protein sequence ID" value="OEL32883.1"/>
    <property type="molecule type" value="Genomic_DNA"/>
</dbReference>
<dbReference type="Proteomes" id="UP000095767">
    <property type="component" value="Unassembled WGS sequence"/>
</dbReference>
<keyword evidence="3 4" id="KW-0804">Transcription</keyword>
<keyword evidence="5" id="KW-0175">Coiled coil</keyword>
<dbReference type="PROSITE" id="PS51257">
    <property type="entry name" value="PROKAR_LIPOPROTEIN"/>
    <property type="match status" value="1"/>
</dbReference>
<dbReference type="PROSITE" id="PS50888">
    <property type="entry name" value="BHLH"/>
    <property type="match status" value="1"/>
</dbReference>
<feature type="domain" description="BHLH" evidence="7">
    <location>
        <begin position="92"/>
        <end position="141"/>
    </location>
</feature>
<dbReference type="GO" id="GO:0046983">
    <property type="term" value="F:protein dimerization activity"/>
    <property type="evidence" value="ECO:0007669"/>
    <property type="project" value="InterPro"/>
</dbReference>
<dbReference type="OrthoDB" id="691089at2759"/>
<evidence type="ECO:0000256" key="3">
    <source>
        <dbReference type="ARBA" id="ARBA00023163"/>
    </source>
</evidence>
<evidence type="ECO:0000313" key="9">
    <source>
        <dbReference type="Proteomes" id="UP000095767"/>
    </source>
</evidence>
<evidence type="ECO:0000313" key="8">
    <source>
        <dbReference type="EMBL" id="OEL32883.1"/>
    </source>
</evidence>
<dbReference type="Gene3D" id="4.10.280.10">
    <property type="entry name" value="Helix-loop-helix DNA-binding domain"/>
    <property type="match status" value="1"/>
</dbReference>
<dbReference type="InterPro" id="IPR045084">
    <property type="entry name" value="AIB/MYC-like"/>
</dbReference>
<evidence type="ECO:0000256" key="1">
    <source>
        <dbReference type="ARBA" id="ARBA00005510"/>
    </source>
</evidence>
<dbReference type="PANTHER" id="PTHR11514:SF154">
    <property type="entry name" value="TRANSCRIPTION FACTOR"/>
    <property type="match status" value="1"/>
</dbReference>
<dbReference type="Pfam" id="PF00010">
    <property type="entry name" value="HLH"/>
    <property type="match status" value="1"/>
</dbReference>